<sequence length="105" mass="10867">MDTKITGRVVSAGRALAGIGRKDFAKAAGLPFARVTAIEATGSAWLRSAAERAAILRAFDHFGVVLIDEDGNMGAGVRLKFTRQDAGQIARLEGEGGIVGADDAP</sequence>
<keyword evidence="2" id="KW-1185">Reference proteome</keyword>
<proteinExistence type="predicted"/>
<dbReference type="RefSeq" id="WP_380097526.1">
    <property type="nucleotide sequence ID" value="NZ_JBHRYD010000011.1"/>
</dbReference>
<dbReference type="InterPro" id="IPR010982">
    <property type="entry name" value="Lambda_DNA-bd_dom_sf"/>
</dbReference>
<reference evidence="2" key="1">
    <citation type="journal article" date="2019" name="Int. J. Syst. Evol. Microbiol.">
        <title>The Global Catalogue of Microorganisms (GCM) 10K type strain sequencing project: providing services to taxonomists for standard genome sequencing and annotation.</title>
        <authorList>
            <consortium name="The Broad Institute Genomics Platform"/>
            <consortium name="The Broad Institute Genome Sequencing Center for Infectious Disease"/>
            <person name="Wu L."/>
            <person name="Ma J."/>
        </authorList>
    </citation>
    <scope>NUCLEOTIDE SEQUENCE [LARGE SCALE GENOMIC DNA]</scope>
    <source>
        <strain evidence="2">KCTC 42281</strain>
    </source>
</reference>
<evidence type="ECO:0000313" key="2">
    <source>
        <dbReference type="Proteomes" id="UP001595613"/>
    </source>
</evidence>
<evidence type="ECO:0000313" key="1">
    <source>
        <dbReference type="EMBL" id="MFC3705635.1"/>
    </source>
</evidence>
<comment type="caution">
    <text evidence="1">The sequence shown here is derived from an EMBL/GenBank/DDBJ whole genome shotgun (WGS) entry which is preliminary data.</text>
</comment>
<dbReference type="EMBL" id="JBHRYD010000011">
    <property type="protein sequence ID" value="MFC3705635.1"/>
    <property type="molecule type" value="Genomic_DNA"/>
</dbReference>
<gene>
    <name evidence="1" type="ORF">ACFOOL_12800</name>
</gene>
<dbReference type="Gene3D" id="1.10.260.40">
    <property type="entry name" value="lambda repressor-like DNA-binding domains"/>
    <property type="match status" value="1"/>
</dbReference>
<accession>A0ABV7X4I2</accession>
<protein>
    <submittedName>
        <fullName evidence="1">XRE family transcriptional regulator</fullName>
    </submittedName>
</protein>
<dbReference type="Proteomes" id="UP001595613">
    <property type="component" value="Unassembled WGS sequence"/>
</dbReference>
<name>A0ABV7X4I2_9HYPH</name>
<organism evidence="1 2">
    <name type="scientific">Devosia honganensis</name>
    <dbReference type="NCBI Taxonomy" id="1610527"/>
    <lineage>
        <taxon>Bacteria</taxon>
        <taxon>Pseudomonadati</taxon>
        <taxon>Pseudomonadota</taxon>
        <taxon>Alphaproteobacteria</taxon>
        <taxon>Hyphomicrobiales</taxon>
        <taxon>Devosiaceae</taxon>
        <taxon>Devosia</taxon>
    </lineage>
</organism>